<comment type="caution">
    <text evidence="1">The sequence shown here is derived from an EMBL/GenBank/DDBJ whole genome shotgun (WGS) entry which is preliminary data.</text>
</comment>
<evidence type="ECO:0000313" key="1">
    <source>
        <dbReference type="EMBL" id="RYR36723.1"/>
    </source>
</evidence>
<gene>
    <name evidence="1" type="ORF">Ahy_A09g041676</name>
</gene>
<dbReference type="Proteomes" id="UP000289738">
    <property type="component" value="Chromosome A09"/>
</dbReference>
<dbReference type="SUPFAM" id="SSF56219">
    <property type="entry name" value="DNase I-like"/>
    <property type="match status" value="1"/>
</dbReference>
<dbReference type="STRING" id="3818.A0A445BDG4"/>
<accession>A0A445BDG4</accession>
<name>A0A445BDG4_ARAHY</name>
<dbReference type="Gene3D" id="3.60.10.10">
    <property type="entry name" value="Endonuclease/exonuclease/phosphatase"/>
    <property type="match status" value="1"/>
</dbReference>
<reference evidence="1 2" key="1">
    <citation type="submission" date="2019-01" db="EMBL/GenBank/DDBJ databases">
        <title>Sequencing of cultivated peanut Arachis hypogaea provides insights into genome evolution and oil improvement.</title>
        <authorList>
            <person name="Chen X."/>
        </authorList>
    </citation>
    <scope>NUCLEOTIDE SEQUENCE [LARGE SCALE GENOMIC DNA]</scope>
    <source>
        <strain evidence="2">cv. Fuhuasheng</strain>
        <tissue evidence="1">Leaves</tissue>
    </source>
</reference>
<dbReference type="PANTHER" id="PTHR33710:SF77">
    <property type="entry name" value="DNASE I-LIKE SUPERFAMILY PROTEIN"/>
    <property type="match status" value="1"/>
</dbReference>
<keyword evidence="2" id="KW-1185">Reference proteome</keyword>
<evidence type="ECO:0000313" key="2">
    <source>
        <dbReference type="Proteomes" id="UP000289738"/>
    </source>
</evidence>
<proteinExistence type="predicted"/>
<dbReference type="PANTHER" id="PTHR33710">
    <property type="entry name" value="BNAC02G09200D PROTEIN"/>
    <property type="match status" value="1"/>
</dbReference>
<dbReference type="InterPro" id="IPR036691">
    <property type="entry name" value="Endo/exonu/phosph_ase_sf"/>
</dbReference>
<sequence length="160" mass="18991">MKDSQEVLQINQLLDLEFVGHYFTWTNNQPGDMNIQERLDRAVATIDWKEDFLETIVRHLQRYRSDHCPLLIDVTGQENKRMRKRPNIFKFEKMWLQNQECKETITNKKTTTIGKNQRMENMRLRKLTTSSALGHKTTLTPASRSTGIDFFKSSFRTQKH</sequence>
<organism evidence="1 2">
    <name type="scientific">Arachis hypogaea</name>
    <name type="common">Peanut</name>
    <dbReference type="NCBI Taxonomy" id="3818"/>
    <lineage>
        <taxon>Eukaryota</taxon>
        <taxon>Viridiplantae</taxon>
        <taxon>Streptophyta</taxon>
        <taxon>Embryophyta</taxon>
        <taxon>Tracheophyta</taxon>
        <taxon>Spermatophyta</taxon>
        <taxon>Magnoliopsida</taxon>
        <taxon>eudicotyledons</taxon>
        <taxon>Gunneridae</taxon>
        <taxon>Pentapetalae</taxon>
        <taxon>rosids</taxon>
        <taxon>fabids</taxon>
        <taxon>Fabales</taxon>
        <taxon>Fabaceae</taxon>
        <taxon>Papilionoideae</taxon>
        <taxon>50 kb inversion clade</taxon>
        <taxon>dalbergioids sensu lato</taxon>
        <taxon>Dalbergieae</taxon>
        <taxon>Pterocarpus clade</taxon>
        <taxon>Arachis</taxon>
    </lineage>
</organism>
<dbReference type="AlphaFoldDB" id="A0A445BDG4"/>
<evidence type="ECO:0008006" key="3">
    <source>
        <dbReference type="Google" id="ProtNLM"/>
    </source>
</evidence>
<protein>
    <recommendedName>
        <fullName evidence="3">Endonuclease/exonuclease/phosphatase domain-containing protein</fullName>
    </recommendedName>
</protein>
<dbReference type="EMBL" id="SDMP01000009">
    <property type="protein sequence ID" value="RYR36723.1"/>
    <property type="molecule type" value="Genomic_DNA"/>
</dbReference>